<dbReference type="PROSITE" id="PS00629">
    <property type="entry name" value="IMP_1"/>
    <property type="match status" value="1"/>
</dbReference>
<sequence>MQLDEQQLVQLKSDITELARASVHPHYRHLQDADVHTKTSATDLVTVVDQDIEQQLTDRLRAQYPHATVIGEEAVSQNPQLIEYLDESELTFVIDPIDGTWNFAHGVSVFGVMVAVLSEGRCQHALLYDPIMDDWQQATLGQGAFYEDSRAQQRPIHVSDRGGIAQLRGFVPLYNFNQAMQLHLAPQLAGFARIMEFGCSCFEYRLLNEGAVDFIIAPDPKIWDHAPGQLILSEAGGYSCFSDGEAYHPGRHRGILLAANNLETWQVLMDHFRLV</sequence>
<dbReference type="GO" id="GO:0046872">
    <property type="term" value="F:metal ion binding"/>
    <property type="evidence" value="ECO:0007669"/>
    <property type="project" value="UniProtKB-KW"/>
</dbReference>
<comment type="caution">
    <text evidence="6">The sequence shown here is derived from an EMBL/GenBank/DDBJ whole genome shotgun (WGS) entry which is preliminary data.</text>
</comment>
<organism evidence="6 7">
    <name type="scientific">Celerinatantimonas diazotrophica</name>
    <dbReference type="NCBI Taxonomy" id="412034"/>
    <lineage>
        <taxon>Bacteria</taxon>
        <taxon>Pseudomonadati</taxon>
        <taxon>Pseudomonadota</taxon>
        <taxon>Gammaproteobacteria</taxon>
        <taxon>Celerinatantimonadaceae</taxon>
        <taxon>Celerinatantimonas</taxon>
    </lineage>
</organism>
<name>A0A4R1K285_9GAMM</name>
<dbReference type="InterPro" id="IPR000760">
    <property type="entry name" value="Inositol_monophosphatase-like"/>
</dbReference>
<keyword evidence="4 5" id="KW-0460">Magnesium</keyword>
<evidence type="ECO:0000256" key="3">
    <source>
        <dbReference type="ARBA" id="ARBA00022801"/>
    </source>
</evidence>
<proteinExistence type="inferred from homology"/>
<dbReference type="GO" id="GO:0007165">
    <property type="term" value="P:signal transduction"/>
    <property type="evidence" value="ECO:0007669"/>
    <property type="project" value="TreeGrafter"/>
</dbReference>
<dbReference type="GO" id="GO:0008934">
    <property type="term" value="F:inositol monophosphate 1-phosphatase activity"/>
    <property type="evidence" value="ECO:0007669"/>
    <property type="project" value="TreeGrafter"/>
</dbReference>
<dbReference type="Gene3D" id="3.30.540.10">
    <property type="entry name" value="Fructose-1,6-Bisphosphatase, subunit A, domain 1"/>
    <property type="match status" value="1"/>
</dbReference>
<keyword evidence="2 5" id="KW-0479">Metal-binding</keyword>
<evidence type="ECO:0000313" key="6">
    <source>
        <dbReference type="EMBL" id="TCK58134.1"/>
    </source>
</evidence>
<dbReference type="OrthoDB" id="9785695at2"/>
<evidence type="ECO:0000256" key="5">
    <source>
        <dbReference type="PIRSR" id="PIRSR600760-2"/>
    </source>
</evidence>
<protein>
    <submittedName>
        <fullName evidence="6">Fructose-1,6-bisphosphatase/inositol monophosphatase family enzyme</fullName>
    </submittedName>
</protein>
<dbReference type="AlphaFoldDB" id="A0A4R1K285"/>
<feature type="binding site" evidence="5">
    <location>
        <position position="95"/>
    </location>
    <ligand>
        <name>Mg(2+)</name>
        <dbReference type="ChEBI" id="CHEBI:18420"/>
        <label>1</label>
        <note>catalytic</note>
    </ligand>
</feature>
<gene>
    <name evidence="6" type="ORF">EV690_1842</name>
</gene>
<dbReference type="SUPFAM" id="SSF56655">
    <property type="entry name" value="Carbohydrate phosphatase"/>
    <property type="match status" value="1"/>
</dbReference>
<feature type="binding site" evidence="5">
    <location>
        <position position="98"/>
    </location>
    <ligand>
        <name>Mg(2+)</name>
        <dbReference type="ChEBI" id="CHEBI:18420"/>
        <label>1</label>
        <note>catalytic</note>
    </ligand>
</feature>
<feature type="binding site" evidence="5">
    <location>
        <position position="72"/>
    </location>
    <ligand>
        <name>Mg(2+)</name>
        <dbReference type="ChEBI" id="CHEBI:18420"/>
        <label>1</label>
        <note>catalytic</note>
    </ligand>
</feature>
<dbReference type="PANTHER" id="PTHR20854:SF4">
    <property type="entry name" value="INOSITOL-1-MONOPHOSPHATASE-RELATED"/>
    <property type="match status" value="1"/>
</dbReference>
<comment type="similarity">
    <text evidence="1">Belongs to the inositol monophosphatase superfamily.</text>
</comment>
<evidence type="ECO:0000313" key="7">
    <source>
        <dbReference type="Proteomes" id="UP000295565"/>
    </source>
</evidence>
<dbReference type="Pfam" id="PF00459">
    <property type="entry name" value="Inositol_P"/>
    <property type="match status" value="1"/>
</dbReference>
<keyword evidence="3" id="KW-0378">Hydrolase</keyword>
<dbReference type="PRINTS" id="PR00377">
    <property type="entry name" value="IMPHPHTASES"/>
</dbReference>
<dbReference type="Proteomes" id="UP000295565">
    <property type="component" value="Unassembled WGS sequence"/>
</dbReference>
<accession>A0A4R1K285</accession>
<dbReference type="CDD" id="cd01637">
    <property type="entry name" value="IMPase_like"/>
    <property type="match status" value="1"/>
</dbReference>
<dbReference type="RefSeq" id="WP_131912644.1">
    <property type="nucleotide sequence ID" value="NZ_OU594967.1"/>
</dbReference>
<dbReference type="EMBL" id="SMGD01000012">
    <property type="protein sequence ID" value="TCK58134.1"/>
    <property type="molecule type" value="Genomic_DNA"/>
</dbReference>
<dbReference type="Gene3D" id="3.40.190.80">
    <property type="match status" value="1"/>
</dbReference>
<reference evidence="6 7" key="1">
    <citation type="submission" date="2019-03" db="EMBL/GenBank/DDBJ databases">
        <title>Genomic Encyclopedia of Type Strains, Phase IV (KMG-IV): sequencing the most valuable type-strain genomes for metagenomic binning, comparative biology and taxonomic classification.</title>
        <authorList>
            <person name="Goeker M."/>
        </authorList>
    </citation>
    <scope>NUCLEOTIDE SEQUENCE [LARGE SCALE GENOMIC DNA]</scope>
    <source>
        <strain evidence="6 7">DSM 18577</strain>
    </source>
</reference>
<feature type="binding site" evidence="5">
    <location>
        <position position="97"/>
    </location>
    <ligand>
        <name>Mg(2+)</name>
        <dbReference type="ChEBI" id="CHEBI:18420"/>
        <label>1</label>
        <note>catalytic</note>
    </ligand>
</feature>
<dbReference type="InterPro" id="IPR020583">
    <property type="entry name" value="Inositol_monoP_metal-BS"/>
</dbReference>
<dbReference type="PANTHER" id="PTHR20854">
    <property type="entry name" value="INOSITOL MONOPHOSPHATASE"/>
    <property type="match status" value="1"/>
</dbReference>
<evidence type="ECO:0000256" key="1">
    <source>
        <dbReference type="ARBA" id="ARBA00009759"/>
    </source>
</evidence>
<dbReference type="GO" id="GO:0006020">
    <property type="term" value="P:inositol metabolic process"/>
    <property type="evidence" value="ECO:0007669"/>
    <property type="project" value="TreeGrafter"/>
</dbReference>
<evidence type="ECO:0000256" key="4">
    <source>
        <dbReference type="ARBA" id="ARBA00022842"/>
    </source>
</evidence>
<keyword evidence="7" id="KW-1185">Reference proteome</keyword>
<evidence type="ECO:0000256" key="2">
    <source>
        <dbReference type="ARBA" id="ARBA00022723"/>
    </source>
</evidence>
<comment type="cofactor">
    <cofactor evidence="5">
        <name>Mg(2+)</name>
        <dbReference type="ChEBI" id="CHEBI:18420"/>
    </cofactor>
</comment>
<feature type="binding site" evidence="5">
    <location>
        <position position="224"/>
    </location>
    <ligand>
        <name>Mg(2+)</name>
        <dbReference type="ChEBI" id="CHEBI:18420"/>
        <label>1</label>
        <note>catalytic</note>
    </ligand>
</feature>